<dbReference type="InParanoid" id="A0A543AVR9"/>
<evidence type="ECO:0000313" key="1">
    <source>
        <dbReference type="EMBL" id="TQL76686.1"/>
    </source>
</evidence>
<dbReference type="RefSeq" id="WP_170183251.1">
    <property type="nucleotide sequence ID" value="NZ_JBHTGS010000001.1"/>
</dbReference>
<evidence type="ECO:0000313" key="2">
    <source>
        <dbReference type="Proteomes" id="UP000317043"/>
    </source>
</evidence>
<name>A0A543AVR9_9ACTN</name>
<proteinExistence type="predicted"/>
<keyword evidence="2" id="KW-1185">Reference proteome</keyword>
<reference evidence="1 2" key="1">
    <citation type="submission" date="2019-06" db="EMBL/GenBank/DDBJ databases">
        <title>Sequencing the genomes of 1000 actinobacteria strains.</title>
        <authorList>
            <person name="Klenk H.-P."/>
        </authorList>
    </citation>
    <scope>NUCLEOTIDE SEQUENCE [LARGE SCALE GENOMIC DNA]</scope>
    <source>
        <strain evidence="1 2">DSM 45928</strain>
    </source>
</reference>
<dbReference type="AlphaFoldDB" id="A0A543AVR9"/>
<protein>
    <submittedName>
        <fullName evidence="1">Uncharacterized protein</fullName>
    </submittedName>
</protein>
<gene>
    <name evidence="1" type="ORF">FB566_2221</name>
</gene>
<sequence>MKLINRLADRALERLAPAAKAEAAADCWYQSCGGNCFKYCCRSSGCSSICVCPA</sequence>
<comment type="caution">
    <text evidence="1">The sequence shown here is derived from an EMBL/GenBank/DDBJ whole genome shotgun (WGS) entry which is preliminary data.</text>
</comment>
<dbReference type="Proteomes" id="UP000317043">
    <property type="component" value="Unassembled WGS sequence"/>
</dbReference>
<accession>A0A543AVR9</accession>
<organism evidence="1 2">
    <name type="scientific">Stackebrandtia endophytica</name>
    <dbReference type="NCBI Taxonomy" id="1496996"/>
    <lineage>
        <taxon>Bacteria</taxon>
        <taxon>Bacillati</taxon>
        <taxon>Actinomycetota</taxon>
        <taxon>Actinomycetes</taxon>
        <taxon>Glycomycetales</taxon>
        <taxon>Glycomycetaceae</taxon>
        <taxon>Stackebrandtia</taxon>
    </lineage>
</organism>
<dbReference type="EMBL" id="VFOW01000001">
    <property type="protein sequence ID" value="TQL76686.1"/>
    <property type="molecule type" value="Genomic_DNA"/>
</dbReference>